<accession>A0A9P4SC52</accession>
<evidence type="ECO:0000256" key="1">
    <source>
        <dbReference type="SAM" id="MobiDB-lite"/>
    </source>
</evidence>
<dbReference type="Proteomes" id="UP000799429">
    <property type="component" value="Unassembled WGS sequence"/>
</dbReference>
<feature type="compositionally biased region" description="Polar residues" evidence="1">
    <location>
        <begin position="39"/>
        <end position="64"/>
    </location>
</feature>
<dbReference type="OrthoDB" id="5386823at2759"/>
<gene>
    <name evidence="2" type="ORF">M501DRAFT_1003122</name>
</gene>
<protein>
    <submittedName>
        <fullName evidence="2">Uncharacterized protein</fullName>
    </submittedName>
</protein>
<feature type="region of interest" description="Disordered" evidence="1">
    <location>
        <begin position="1"/>
        <end position="115"/>
    </location>
</feature>
<comment type="caution">
    <text evidence="2">The sequence shown here is derived from an EMBL/GenBank/DDBJ whole genome shotgun (WGS) entry which is preliminary data.</text>
</comment>
<reference evidence="2" key="1">
    <citation type="journal article" date="2020" name="Stud. Mycol.">
        <title>101 Dothideomycetes genomes: a test case for predicting lifestyles and emergence of pathogens.</title>
        <authorList>
            <person name="Haridas S."/>
            <person name="Albert R."/>
            <person name="Binder M."/>
            <person name="Bloem J."/>
            <person name="Labutti K."/>
            <person name="Salamov A."/>
            <person name="Andreopoulos B."/>
            <person name="Baker S."/>
            <person name="Barry K."/>
            <person name="Bills G."/>
            <person name="Bluhm B."/>
            <person name="Cannon C."/>
            <person name="Castanera R."/>
            <person name="Culley D."/>
            <person name="Daum C."/>
            <person name="Ezra D."/>
            <person name="Gonzalez J."/>
            <person name="Henrissat B."/>
            <person name="Kuo A."/>
            <person name="Liang C."/>
            <person name="Lipzen A."/>
            <person name="Lutzoni F."/>
            <person name="Magnuson J."/>
            <person name="Mondo S."/>
            <person name="Nolan M."/>
            <person name="Ohm R."/>
            <person name="Pangilinan J."/>
            <person name="Park H.-J."/>
            <person name="Ramirez L."/>
            <person name="Alfaro M."/>
            <person name="Sun H."/>
            <person name="Tritt A."/>
            <person name="Yoshinaga Y."/>
            <person name="Zwiers L.-H."/>
            <person name="Turgeon B."/>
            <person name="Goodwin S."/>
            <person name="Spatafora J."/>
            <person name="Crous P."/>
            <person name="Grigoriev I."/>
        </authorList>
    </citation>
    <scope>NUCLEOTIDE SEQUENCE</scope>
    <source>
        <strain evidence="2">CBS 101060</strain>
    </source>
</reference>
<organism evidence="2 3">
    <name type="scientific">Patellaria atrata CBS 101060</name>
    <dbReference type="NCBI Taxonomy" id="1346257"/>
    <lineage>
        <taxon>Eukaryota</taxon>
        <taxon>Fungi</taxon>
        <taxon>Dikarya</taxon>
        <taxon>Ascomycota</taxon>
        <taxon>Pezizomycotina</taxon>
        <taxon>Dothideomycetes</taxon>
        <taxon>Dothideomycetes incertae sedis</taxon>
        <taxon>Patellariales</taxon>
        <taxon>Patellariaceae</taxon>
        <taxon>Patellaria</taxon>
    </lineage>
</organism>
<name>A0A9P4SC52_9PEZI</name>
<feature type="compositionally biased region" description="Basic and acidic residues" evidence="1">
    <location>
        <begin position="82"/>
        <end position="100"/>
    </location>
</feature>
<evidence type="ECO:0000313" key="3">
    <source>
        <dbReference type="Proteomes" id="UP000799429"/>
    </source>
</evidence>
<dbReference type="EMBL" id="MU006094">
    <property type="protein sequence ID" value="KAF2839674.1"/>
    <property type="molecule type" value="Genomic_DNA"/>
</dbReference>
<evidence type="ECO:0000313" key="2">
    <source>
        <dbReference type="EMBL" id="KAF2839674.1"/>
    </source>
</evidence>
<sequence length="115" mass="11794">MSSNLMDTEPGGEQTQYESIKQHTILHKKEHGQLGDPADTSTPASKTQSSGSGDVTAQNVSNAESIRDSDVGGSTGTGFEGAADHEDREDGGERSTDAGKSRTVQGYPPGSGVGA</sequence>
<keyword evidence="3" id="KW-1185">Reference proteome</keyword>
<dbReference type="AlphaFoldDB" id="A0A9P4SC52"/>
<proteinExistence type="predicted"/>